<evidence type="ECO:0000313" key="3">
    <source>
        <dbReference type="Proteomes" id="UP001178507"/>
    </source>
</evidence>
<name>A0AA36J8C0_9DINO</name>
<gene>
    <name evidence="2" type="ORF">EVOR1521_LOCUS23676</name>
</gene>
<proteinExistence type="predicted"/>
<dbReference type="AlphaFoldDB" id="A0AA36J8C0"/>
<protein>
    <recommendedName>
        <fullName evidence="1">DUF6816 domain-containing protein</fullName>
    </recommendedName>
</protein>
<evidence type="ECO:0000313" key="2">
    <source>
        <dbReference type="EMBL" id="CAJ1400306.1"/>
    </source>
</evidence>
<dbReference type="Pfam" id="PF20670">
    <property type="entry name" value="DUF6816"/>
    <property type="match status" value="1"/>
</dbReference>
<keyword evidence="3" id="KW-1185">Reference proteome</keyword>
<sequence>MALLNAPPLPLTAGSEPAVCGLTRRTKDLPPFPAVPGQLAAVVGYSYLRWRKARCVARWCRPTRREALLLFPFADPAHAETLSDLSRGITGGDKDVYYPTWFKGIWEATTELVAVEVPENSKVEDSVKRQQQLLGTKQAVERYPQKYIEYEGKIIADRAFNMRSYVRGSGGGPRAFESVEWDPRTPNLSTVTIKRDGVSIKTETRIKKRTVGVPEGRDDLFNSSEVFLQEVSGGGEDKVTPIRCVNKFKKNGDSEILVIQRLEIFPRFGGADPEAFNLDKPSVIYKYRGVLQLQPESPLEPGIKAL</sequence>
<accession>A0AA36J8C0</accession>
<dbReference type="Proteomes" id="UP001178507">
    <property type="component" value="Unassembled WGS sequence"/>
</dbReference>
<organism evidence="2 3">
    <name type="scientific">Effrenium voratum</name>
    <dbReference type="NCBI Taxonomy" id="2562239"/>
    <lineage>
        <taxon>Eukaryota</taxon>
        <taxon>Sar</taxon>
        <taxon>Alveolata</taxon>
        <taxon>Dinophyceae</taxon>
        <taxon>Suessiales</taxon>
        <taxon>Symbiodiniaceae</taxon>
        <taxon>Effrenium</taxon>
    </lineage>
</organism>
<feature type="domain" description="DUF6816" evidence="1">
    <location>
        <begin position="91"/>
        <end position="291"/>
    </location>
</feature>
<evidence type="ECO:0000259" key="1">
    <source>
        <dbReference type="Pfam" id="PF20670"/>
    </source>
</evidence>
<dbReference type="InterPro" id="IPR049213">
    <property type="entry name" value="DUF6816"/>
</dbReference>
<comment type="caution">
    <text evidence="2">The sequence shown here is derived from an EMBL/GenBank/DDBJ whole genome shotgun (WGS) entry which is preliminary data.</text>
</comment>
<reference evidence="2" key="1">
    <citation type="submission" date="2023-08" db="EMBL/GenBank/DDBJ databases">
        <authorList>
            <person name="Chen Y."/>
            <person name="Shah S."/>
            <person name="Dougan E. K."/>
            <person name="Thang M."/>
            <person name="Chan C."/>
        </authorList>
    </citation>
    <scope>NUCLEOTIDE SEQUENCE</scope>
</reference>
<dbReference type="EMBL" id="CAUJNA010003367">
    <property type="protein sequence ID" value="CAJ1400306.1"/>
    <property type="molecule type" value="Genomic_DNA"/>
</dbReference>